<evidence type="ECO:0008006" key="3">
    <source>
        <dbReference type="Google" id="ProtNLM"/>
    </source>
</evidence>
<dbReference type="PATRIC" id="fig|1214101.3.peg.164"/>
<dbReference type="HOGENOM" id="CLU_103362_0_0_11"/>
<dbReference type="AlphaFoldDB" id="K4QUK2"/>
<dbReference type="Proteomes" id="UP000008043">
    <property type="component" value="Chromosome"/>
</dbReference>
<dbReference type="InterPro" id="IPR032584">
    <property type="entry name" value="DUF4913"/>
</dbReference>
<keyword evidence="2" id="KW-1185">Reference proteome</keyword>
<gene>
    <name evidence="1" type="ORF">BN159_0168</name>
</gene>
<name>K4QUK2_STRDJ</name>
<sequence length="160" mass="17683">MVAQSGRLMMSEAVLDAESADTAQDQEPGEVPAAHVDQGSAADGVRFILYLDGVEYDQALSQLAVWVGHFLLPVYGREVTSQAPWCPEWWRHKDAVALLYALWMAWCDLSDPAAGLTGPAIWHRDYLAHTMAQLRDPSGTFAGCKPGNHREKPFPVSDFR</sequence>
<proteinExistence type="predicted"/>
<dbReference type="eggNOG" id="ENOG50340F3">
    <property type="taxonomic scope" value="Bacteria"/>
</dbReference>
<protein>
    <recommendedName>
        <fullName evidence="3">DUF4913 domain-containing protein</fullName>
    </recommendedName>
</protein>
<evidence type="ECO:0000313" key="1">
    <source>
        <dbReference type="EMBL" id="CCK24547.1"/>
    </source>
</evidence>
<evidence type="ECO:0000313" key="2">
    <source>
        <dbReference type="Proteomes" id="UP000008043"/>
    </source>
</evidence>
<accession>K4QUK2</accession>
<dbReference type="KEGG" id="sdv:BN159_0168"/>
<dbReference type="EMBL" id="HE971709">
    <property type="protein sequence ID" value="CCK24547.1"/>
    <property type="molecule type" value="Genomic_DNA"/>
</dbReference>
<reference evidence="1 2" key="1">
    <citation type="journal article" date="2012" name="J. Bacteriol.">
        <title>Genome sequence of the bacterium Streptomyces davawensis JCM 4913 and heterologous production of the unique antibiotic roseoflavin.</title>
        <authorList>
            <person name="Jankowitsch F."/>
            <person name="Schwarz J."/>
            <person name="Ruckert C."/>
            <person name="Gust B."/>
            <person name="Szczepanowski R."/>
            <person name="Blom J."/>
            <person name="Pelzer S."/>
            <person name="Kalinowski J."/>
            <person name="Mack M."/>
        </authorList>
    </citation>
    <scope>NUCLEOTIDE SEQUENCE [LARGE SCALE GENOMIC DNA]</scope>
    <source>
        <strain evidence="2">DSM 101723 / JCM 4913 / KCC S-0913 / 768</strain>
    </source>
</reference>
<dbReference type="Pfam" id="PF16259">
    <property type="entry name" value="DUF4913"/>
    <property type="match status" value="1"/>
</dbReference>
<dbReference type="STRING" id="1214101.BN159_0168"/>
<organism evidence="1 2">
    <name type="scientific">Streptomyces davaonensis (strain DSM 101723 / JCM 4913 / KCC S-0913 / 768)</name>
    <dbReference type="NCBI Taxonomy" id="1214101"/>
    <lineage>
        <taxon>Bacteria</taxon>
        <taxon>Bacillati</taxon>
        <taxon>Actinomycetota</taxon>
        <taxon>Actinomycetes</taxon>
        <taxon>Kitasatosporales</taxon>
        <taxon>Streptomycetaceae</taxon>
        <taxon>Streptomyces</taxon>
    </lineage>
</organism>